<proteinExistence type="predicted"/>
<dbReference type="AlphaFoldDB" id="A0A8J2R0R0"/>
<gene>
    <name evidence="1" type="ORF">DCHRY22_LOCUS10768</name>
</gene>
<comment type="caution">
    <text evidence="1">The sequence shown here is derived from an EMBL/GenBank/DDBJ whole genome shotgun (WGS) entry which is preliminary data.</text>
</comment>
<evidence type="ECO:0000313" key="2">
    <source>
        <dbReference type="Proteomes" id="UP000789524"/>
    </source>
</evidence>
<accession>A0A8J2R0R0</accession>
<dbReference type="Proteomes" id="UP000789524">
    <property type="component" value="Unassembled WGS sequence"/>
</dbReference>
<dbReference type="OrthoDB" id="7481124at2759"/>
<evidence type="ECO:0000313" key="1">
    <source>
        <dbReference type="EMBL" id="CAG9574127.1"/>
    </source>
</evidence>
<name>A0A8J2R0R0_9NEOP</name>
<dbReference type="EMBL" id="CAKASE010000072">
    <property type="protein sequence ID" value="CAG9574127.1"/>
    <property type="molecule type" value="Genomic_DNA"/>
</dbReference>
<sequence>MKLLIDEKQKNKNTLKNENSLEKMDLMEKFKYANEYDYQGYKEIKISDVIRSGSIYLEGLSAALLDYRHMMEACGTNSSQTSLPVSSESCASASEDIKLVQRLSELALETTKKLRDKGNRMDKDDQSEENELILQLAWFLDQLARLTGYKQNNTNISTDIKTTTENTRKTNLKDSLELLETVENGRPMSKLPLKQNAKSIVKRSTVMTEVVKYYNKYKMWTGSNSNDFKSNYDVSNGLNVKPISKRSIQNKKYVQLRVTKKKTSKNMNISKLFRKPNVVKVVVVKKIKNKY</sequence>
<keyword evidence="2" id="KW-1185">Reference proteome</keyword>
<reference evidence="1" key="1">
    <citation type="submission" date="2021-09" db="EMBL/GenBank/DDBJ databases">
        <authorList>
            <person name="Martin H S."/>
        </authorList>
    </citation>
    <scope>NUCLEOTIDE SEQUENCE</scope>
</reference>
<organism evidence="1 2">
    <name type="scientific">Danaus chrysippus</name>
    <name type="common">African queen</name>
    <dbReference type="NCBI Taxonomy" id="151541"/>
    <lineage>
        <taxon>Eukaryota</taxon>
        <taxon>Metazoa</taxon>
        <taxon>Ecdysozoa</taxon>
        <taxon>Arthropoda</taxon>
        <taxon>Hexapoda</taxon>
        <taxon>Insecta</taxon>
        <taxon>Pterygota</taxon>
        <taxon>Neoptera</taxon>
        <taxon>Endopterygota</taxon>
        <taxon>Lepidoptera</taxon>
        <taxon>Glossata</taxon>
        <taxon>Ditrysia</taxon>
        <taxon>Papilionoidea</taxon>
        <taxon>Nymphalidae</taxon>
        <taxon>Danainae</taxon>
        <taxon>Danaini</taxon>
        <taxon>Danaina</taxon>
        <taxon>Danaus</taxon>
        <taxon>Anosia</taxon>
    </lineage>
</organism>
<protein>
    <submittedName>
        <fullName evidence="1">(African queen) hypothetical protein</fullName>
    </submittedName>
</protein>